<dbReference type="CTD" id="101884043"/>
<dbReference type="GO" id="GO:0006955">
    <property type="term" value="P:immune response"/>
    <property type="evidence" value="ECO:0007669"/>
    <property type="project" value="InterPro"/>
</dbReference>
<protein>
    <submittedName>
        <fullName evidence="6">C-C motif chemokine 32b.3 precursor</fullName>
    </submittedName>
</protein>
<evidence type="ECO:0000313" key="5">
    <source>
        <dbReference type="Proteomes" id="UP000000437"/>
    </source>
</evidence>
<feature type="domain" description="Chemokine interleukin-8-like" evidence="4">
    <location>
        <begin position="25"/>
        <end position="84"/>
    </location>
</feature>
<dbReference type="AlphaFoldDB" id="A0AB13A8L3"/>
<name>A0AB13A8L3_DANRE</name>
<keyword evidence="5" id="KW-1185">Reference proteome</keyword>
<accession>A0AB13A8L3</accession>
<feature type="region of interest" description="Disordered" evidence="2">
    <location>
        <begin position="81"/>
        <end position="115"/>
    </location>
</feature>
<evidence type="ECO:0000256" key="1">
    <source>
        <dbReference type="ARBA" id="ARBA00022514"/>
    </source>
</evidence>
<dbReference type="GeneID" id="101884043"/>
<dbReference type="PANTHER" id="PTHR12015">
    <property type="entry name" value="SMALL INDUCIBLE CYTOKINE A"/>
    <property type="match status" value="1"/>
</dbReference>
<reference evidence="6" key="4">
    <citation type="submission" date="2025-08" db="UniProtKB">
        <authorList>
            <consortium name="RefSeq"/>
        </authorList>
    </citation>
    <scope>IDENTIFICATION</scope>
    <source>
        <strain evidence="6">Tuebingen</strain>
    </source>
</reference>
<reference evidence="6" key="2">
    <citation type="journal article" date="2013" name="Genes Cells">
        <title>Systematic classification of vertebrate chemokines based on conserved synteny and evolutionary history.</title>
        <authorList>
            <person name="Nomiyama H."/>
            <person name="Osada N."/>
            <person name="Yoshie O."/>
        </authorList>
    </citation>
    <scope>NUCLEOTIDE SEQUENCE</scope>
    <source>
        <strain evidence="6">Tuebingen</strain>
    </source>
</reference>
<dbReference type="ZFIN" id="ZDB-GENE-140715-6">
    <property type="gene designation" value="ccl32b.3"/>
</dbReference>
<evidence type="ECO:0000256" key="2">
    <source>
        <dbReference type="SAM" id="MobiDB-lite"/>
    </source>
</evidence>
<dbReference type="GO" id="GO:0005615">
    <property type="term" value="C:extracellular space"/>
    <property type="evidence" value="ECO:0007669"/>
    <property type="project" value="UniProtKB-KW"/>
</dbReference>
<evidence type="ECO:0000256" key="3">
    <source>
        <dbReference type="SAM" id="SignalP"/>
    </source>
</evidence>
<evidence type="ECO:0000313" key="6">
    <source>
        <dbReference type="RefSeq" id="NP_001373525.1"/>
    </source>
</evidence>
<reference evidence="6" key="1">
    <citation type="journal article" date="2008" name="BMC Genomics">
        <title>Extensive expansion and diversification of the chemokine gene family in zebrafish: identification of a novel chemokine subfamily CX.</title>
        <authorList>
            <person name="Nomiyama H."/>
            <person name="Hieshima K."/>
            <person name="Osada N."/>
            <person name="Kato-Unoki Y."/>
            <person name="Otsuka-Ono K."/>
            <person name="Takegawa S."/>
            <person name="Izawa T."/>
            <person name="Yoshizawa A."/>
            <person name="Kikuchi Y."/>
            <person name="Tanase S."/>
            <person name="Miura R."/>
            <person name="Kusuda J."/>
            <person name="Nakao M."/>
            <person name="Yoshie O."/>
        </authorList>
    </citation>
    <scope>NUCLEOTIDE SEQUENCE</scope>
    <source>
        <strain evidence="6">Tuebingen</strain>
    </source>
</reference>
<evidence type="ECO:0000259" key="4">
    <source>
        <dbReference type="SMART" id="SM00199"/>
    </source>
</evidence>
<sequence precursor="true">MSSTIGFPFCLVLVLLCYNAATSVRLNCCLRTSKSSIPIKRVVDYRVQQPGICPIEAVILVTVKGKRICCDPNTEWIKKTMRKVDQKKLRKQNSDLKASPNPNNNINQRKRRRQN</sequence>
<dbReference type="AGR" id="ZFIN:ZDB-GENE-140715-6"/>
<gene>
    <name evidence="6 7" type="primary">ccl32b.3</name>
</gene>
<dbReference type="Pfam" id="PF00048">
    <property type="entry name" value="IL8"/>
    <property type="match status" value="1"/>
</dbReference>
<dbReference type="Proteomes" id="UP000000437">
    <property type="component" value="Chromosome 24"/>
</dbReference>
<dbReference type="SUPFAM" id="SSF54117">
    <property type="entry name" value="Interleukin 8-like chemokines"/>
    <property type="match status" value="1"/>
</dbReference>
<dbReference type="InterPro" id="IPR001811">
    <property type="entry name" value="Chemokine_IL8-like_dom"/>
</dbReference>
<dbReference type="RefSeq" id="NP_001373525.1">
    <property type="nucleotide sequence ID" value="NM_001386596.1"/>
</dbReference>
<dbReference type="CDD" id="cd00169">
    <property type="entry name" value="Chemokine"/>
    <property type="match status" value="1"/>
</dbReference>
<dbReference type="PANTHER" id="PTHR12015:SF177">
    <property type="entry name" value="CHEMOKINE INTERLEUKIN-8-LIKE DOMAIN-CONTAINING PROTEIN"/>
    <property type="match status" value="1"/>
</dbReference>
<evidence type="ECO:0000313" key="7">
    <source>
        <dbReference type="ZFIN" id="ZDB-GENE-140715-6"/>
    </source>
</evidence>
<dbReference type="InterPro" id="IPR039809">
    <property type="entry name" value="Chemokine_b/g/d"/>
</dbReference>
<dbReference type="GO" id="GO:0008009">
    <property type="term" value="F:chemokine activity"/>
    <property type="evidence" value="ECO:0007669"/>
    <property type="project" value="InterPro"/>
</dbReference>
<feature type="signal peptide" evidence="3 6">
    <location>
        <begin position="1"/>
        <end position="23"/>
    </location>
</feature>
<dbReference type="InterPro" id="IPR036048">
    <property type="entry name" value="Interleukin_8-like_sf"/>
</dbReference>
<feature type="chain" id="PRO_5043058426" evidence="3 6">
    <location>
        <begin position="24"/>
        <end position="115"/>
    </location>
</feature>
<reference evidence="6" key="3">
    <citation type="journal article" date="2018" name="Proc. Natl. Acad. Sci. U.S.A.">
        <title>Chemokine C-C motif ligand 33 is a key regulator of teleost fish barbel development.</title>
        <authorList>
            <person name="Zhou T."/>
            <person name="Li N."/>
            <person name="Jin Y."/>
            <person name="Zeng Q."/>
            <person name="Prabowo W."/>
            <person name="Liu Y."/>
            <person name="Tian C."/>
            <person name="Bao L."/>
            <person name="Liu S."/>
            <person name="Yuan Z."/>
            <person name="Fu Q."/>
            <person name="Gao S."/>
            <person name="Gao D."/>
            <person name="Dunham R."/>
            <person name="Shubin N.H."/>
            <person name="Liu Z."/>
        </authorList>
    </citation>
    <scope>NUCLEOTIDE SEQUENCE</scope>
    <source>
        <strain evidence="6">Tuebingen</strain>
    </source>
</reference>
<keyword evidence="3 6" id="KW-0732">Signal</keyword>
<dbReference type="SMART" id="SM00199">
    <property type="entry name" value="SCY"/>
    <property type="match status" value="1"/>
</dbReference>
<keyword evidence="1" id="KW-0202">Cytokine</keyword>
<dbReference type="Gene3D" id="2.40.50.40">
    <property type="match status" value="1"/>
</dbReference>
<organism evidence="5 6">
    <name type="scientific">Danio rerio</name>
    <name type="common">Zebrafish</name>
    <name type="synonym">Brachydanio rerio</name>
    <dbReference type="NCBI Taxonomy" id="7955"/>
    <lineage>
        <taxon>Eukaryota</taxon>
        <taxon>Metazoa</taxon>
        <taxon>Chordata</taxon>
        <taxon>Craniata</taxon>
        <taxon>Vertebrata</taxon>
        <taxon>Euteleostomi</taxon>
        <taxon>Actinopterygii</taxon>
        <taxon>Neopterygii</taxon>
        <taxon>Teleostei</taxon>
        <taxon>Ostariophysi</taxon>
        <taxon>Cypriniformes</taxon>
        <taxon>Danionidae</taxon>
        <taxon>Danioninae</taxon>
        <taxon>Danio</taxon>
    </lineage>
</organism>
<dbReference type="KEGG" id="dre:101884043"/>
<proteinExistence type="predicted"/>